<evidence type="ECO:0000256" key="1">
    <source>
        <dbReference type="SAM" id="MobiDB-lite"/>
    </source>
</evidence>
<feature type="compositionally biased region" description="Polar residues" evidence="1">
    <location>
        <begin position="80"/>
        <end position="89"/>
    </location>
</feature>
<evidence type="ECO:0000313" key="3">
    <source>
        <dbReference type="Proteomes" id="UP001345827"/>
    </source>
</evidence>
<comment type="caution">
    <text evidence="2">The sequence shown here is derived from an EMBL/GenBank/DDBJ whole genome shotgun (WGS) entry which is preliminary data.</text>
</comment>
<dbReference type="EMBL" id="JAXLQG010000001">
    <property type="protein sequence ID" value="KAK5545435.1"/>
    <property type="molecule type" value="Genomic_DNA"/>
</dbReference>
<name>A0AAV9QMS5_9PEZI</name>
<organism evidence="2 3">
    <name type="scientific">Vermiconidia calcicola</name>
    <dbReference type="NCBI Taxonomy" id="1690605"/>
    <lineage>
        <taxon>Eukaryota</taxon>
        <taxon>Fungi</taxon>
        <taxon>Dikarya</taxon>
        <taxon>Ascomycota</taxon>
        <taxon>Pezizomycotina</taxon>
        <taxon>Dothideomycetes</taxon>
        <taxon>Dothideomycetidae</taxon>
        <taxon>Mycosphaerellales</taxon>
        <taxon>Extremaceae</taxon>
        <taxon>Vermiconidia</taxon>
    </lineage>
</organism>
<sequence>MCGDSHLPPAPESGDLVAVIHAHAHSQSQSAFRGRLRLSNRTPGATTSSFECAEDSNVCDDDRRGSSSLNVRIHKYGQPLSMSPTTNHWSDSDSDSESEAAAAAAACSSNPILHSFFVDTVTTSKTGDVRLNLGVGGDGVVGRTVSIFDGRSKRIVGQGIIGWI</sequence>
<keyword evidence="3" id="KW-1185">Reference proteome</keyword>
<feature type="region of interest" description="Disordered" evidence="1">
    <location>
        <begin position="79"/>
        <end position="101"/>
    </location>
</feature>
<evidence type="ECO:0000313" key="2">
    <source>
        <dbReference type="EMBL" id="KAK5545435.1"/>
    </source>
</evidence>
<dbReference type="AlphaFoldDB" id="A0AAV9QMS5"/>
<protein>
    <submittedName>
        <fullName evidence="2">Uncharacterized protein</fullName>
    </submittedName>
</protein>
<gene>
    <name evidence="2" type="ORF">LTR25_000442</name>
</gene>
<dbReference type="Proteomes" id="UP001345827">
    <property type="component" value="Unassembled WGS sequence"/>
</dbReference>
<reference evidence="2 3" key="1">
    <citation type="submission" date="2023-06" db="EMBL/GenBank/DDBJ databases">
        <title>Black Yeasts Isolated from many extreme environments.</title>
        <authorList>
            <person name="Coleine C."/>
            <person name="Stajich J.E."/>
            <person name="Selbmann L."/>
        </authorList>
    </citation>
    <scope>NUCLEOTIDE SEQUENCE [LARGE SCALE GENOMIC DNA]</scope>
    <source>
        <strain evidence="2 3">CCFEE 5887</strain>
    </source>
</reference>
<proteinExistence type="predicted"/>
<accession>A0AAV9QMS5</accession>